<evidence type="ECO:0000313" key="4">
    <source>
        <dbReference type="Proteomes" id="UP000321118"/>
    </source>
</evidence>
<evidence type="ECO:0000313" key="3">
    <source>
        <dbReference type="EMBL" id="GEK21900.1"/>
    </source>
</evidence>
<dbReference type="OrthoDB" id="668782at2"/>
<gene>
    <name evidence="3" type="ORF">CXY01_24200</name>
</gene>
<dbReference type="AlphaFoldDB" id="A0A510V9F8"/>
<protein>
    <submittedName>
        <fullName evidence="3">Dehydrogenase</fullName>
    </submittedName>
</protein>
<evidence type="ECO:0000256" key="1">
    <source>
        <dbReference type="ARBA" id="ARBA00007689"/>
    </source>
</evidence>
<keyword evidence="4" id="KW-1185">Reference proteome</keyword>
<accession>A0A510V9F8</accession>
<organism evidence="3 4">
    <name type="scientific">Cellulomonas xylanilytica</name>
    <dbReference type="NCBI Taxonomy" id="233583"/>
    <lineage>
        <taxon>Bacteria</taxon>
        <taxon>Bacillati</taxon>
        <taxon>Actinomycetota</taxon>
        <taxon>Actinomycetes</taxon>
        <taxon>Micrococcales</taxon>
        <taxon>Cellulomonadaceae</taxon>
        <taxon>Cellulomonas</taxon>
    </lineage>
</organism>
<dbReference type="EMBL" id="BJUB01000007">
    <property type="protein sequence ID" value="GEK21900.1"/>
    <property type="molecule type" value="Genomic_DNA"/>
</dbReference>
<dbReference type="Gene3D" id="3.30.70.1060">
    <property type="entry name" value="Dimeric alpha+beta barrel"/>
    <property type="match status" value="1"/>
</dbReference>
<feature type="domain" description="YCII-related" evidence="2">
    <location>
        <begin position="1"/>
        <end position="116"/>
    </location>
</feature>
<dbReference type="InterPro" id="IPR011008">
    <property type="entry name" value="Dimeric_a/b-barrel"/>
</dbReference>
<proteinExistence type="inferred from homology"/>
<dbReference type="Pfam" id="PF03795">
    <property type="entry name" value="YCII"/>
    <property type="match status" value="1"/>
</dbReference>
<evidence type="ECO:0000259" key="2">
    <source>
        <dbReference type="Pfam" id="PF03795"/>
    </source>
</evidence>
<dbReference type="SUPFAM" id="SSF54909">
    <property type="entry name" value="Dimeric alpha+beta barrel"/>
    <property type="match status" value="1"/>
</dbReference>
<name>A0A510V9F8_9CELL</name>
<dbReference type="PANTHER" id="PTHR35174">
    <property type="entry name" value="BLL7171 PROTEIN-RELATED"/>
    <property type="match status" value="1"/>
</dbReference>
<dbReference type="InterPro" id="IPR005545">
    <property type="entry name" value="YCII"/>
</dbReference>
<dbReference type="PANTHER" id="PTHR35174:SF4">
    <property type="entry name" value="BLL7163 PROTEIN"/>
    <property type="match status" value="1"/>
</dbReference>
<reference evidence="3 4" key="1">
    <citation type="submission" date="2019-07" db="EMBL/GenBank/DDBJ databases">
        <title>Whole genome shotgun sequence of Cellulomonas xylanilytica NBRC 101102.</title>
        <authorList>
            <person name="Hosoyama A."/>
            <person name="Uohara A."/>
            <person name="Ohji S."/>
            <person name="Ichikawa N."/>
        </authorList>
    </citation>
    <scope>NUCLEOTIDE SEQUENCE [LARGE SCALE GENOMIC DNA]</scope>
    <source>
        <strain evidence="3 4">NBRC 101102</strain>
    </source>
</reference>
<comment type="caution">
    <text evidence="3">The sequence shown here is derived from an EMBL/GenBank/DDBJ whole genome shotgun (WGS) entry which is preliminary data.</text>
</comment>
<dbReference type="Proteomes" id="UP000321118">
    <property type="component" value="Unassembled WGS sequence"/>
</dbReference>
<dbReference type="RefSeq" id="WP_146927695.1">
    <property type="nucleotide sequence ID" value="NZ_BJUB01000007.1"/>
</dbReference>
<comment type="similarity">
    <text evidence="1">Belongs to the YciI family.</text>
</comment>
<sequence>MKVLVMIKGDGADEDKVAPTEAMFEEMNAYNEQLVNAGIMLAGEGLQSSSKGAKVVWDTSGEVSVVDGPFTEAKEIVAGYWIWQVSSLDEAVEWAKRCPSTPELRSVLEIRPYFEMEDFAKVVSPDVLEKEQALMDRIKEQHG</sequence>